<dbReference type="InParanoid" id="J0WWZ7"/>
<name>J0WWZ7_AURST</name>
<accession>J0WWZ7</accession>
<evidence type="ECO:0000313" key="1">
    <source>
        <dbReference type="EMBL" id="EJD38116.1"/>
    </source>
</evidence>
<evidence type="ECO:0000313" key="2">
    <source>
        <dbReference type="Proteomes" id="UP000006514"/>
    </source>
</evidence>
<keyword evidence="2" id="KW-1185">Reference proteome</keyword>
<sequence length="236" mass="26340">MFQHFLSGGAARLQDKKQSGSLRRKRLYIDSNGRYMFQYKFVHEESETDEASFGELRRAPATHDRGRARHHPQATIGTGEALVGGVLKNEGARFPRCGSRPDVASAHLARCVHERDDEGANRLQTRHLLLPALGITEAVVEIDLGRARVDDSESPMARVLNWDQDNLLVPKRGINDRLQDGHDLPEVLPAGKCARREHRDAIATGGVRAELVIERGESCVHNLRLEMEGMAEAVER</sequence>
<dbReference type="EMBL" id="JH687830">
    <property type="protein sequence ID" value="EJD38116.1"/>
    <property type="molecule type" value="Genomic_DNA"/>
</dbReference>
<dbReference type="KEGG" id="adl:AURDEDRAFT_129072"/>
<organism evidence="1 2">
    <name type="scientific">Auricularia subglabra (strain TFB-10046 / SS5)</name>
    <name type="common">White-rot fungus</name>
    <name type="synonym">Auricularia delicata (strain TFB10046)</name>
    <dbReference type="NCBI Taxonomy" id="717982"/>
    <lineage>
        <taxon>Eukaryota</taxon>
        <taxon>Fungi</taxon>
        <taxon>Dikarya</taxon>
        <taxon>Basidiomycota</taxon>
        <taxon>Agaricomycotina</taxon>
        <taxon>Agaricomycetes</taxon>
        <taxon>Auriculariales</taxon>
        <taxon>Auriculariaceae</taxon>
        <taxon>Auricularia</taxon>
    </lineage>
</organism>
<protein>
    <submittedName>
        <fullName evidence="1">Uncharacterized protein</fullName>
    </submittedName>
</protein>
<proteinExistence type="predicted"/>
<gene>
    <name evidence="1" type="ORF">AURDEDRAFT_129072</name>
</gene>
<dbReference type="AlphaFoldDB" id="J0WWZ7"/>
<reference evidence="2" key="1">
    <citation type="journal article" date="2012" name="Science">
        <title>The Paleozoic origin of enzymatic lignin decomposition reconstructed from 31 fungal genomes.</title>
        <authorList>
            <person name="Floudas D."/>
            <person name="Binder M."/>
            <person name="Riley R."/>
            <person name="Barry K."/>
            <person name="Blanchette R.A."/>
            <person name="Henrissat B."/>
            <person name="Martinez A.T."/>
            <person name="Otillar R."/>
            <person name="Spatafora J.W."/>
            <person name="Yadav J.S."/>
            <person name="Aerts A."/>
            <person name="Benoit I."/>
            <person name="Boyd A."/>
            <person name="Carlson A."/>
            <person name="Copeland A."/>
            <person name="Coutinho P.M."/>
            <person name="de Vries R.P."/>
            <person name="Ferreira P."/>
            <person name="Findley K."/>
            <person name="Foster B."/>
            <person name="Gaskell J."/>
            <person name="Glotzer D."/>
            <person name="Gorecki P."/>
            <person name="Heitman J."/>
            <person name="Hesse C."/>
            <person name="Hori C."/>
            <person name="Igarashi K."/>
            <person name="Jurgens J.A."/>
            <person name="Kallen N."/>
            <person name="Kersten P."/>
            <person name="Kohler A."/>
            <person name="Kuees U."/>
            <person name="Kumar T.K.A."/>
            <person name="Kuo A."/>
            <person name="LaButti K."/>
            <person name="Larrondo L.F."/>
            <person name="Lindquist E."/>
            <person name="Ling A."/>
            <person name="Lombard V."/>
            <person name="Lucas S."/>
            <person name="Lundell T."/>
            <person name="Martin R."/>
            <person name="McLaughlin D.J."/>
            <person name="Morgenstern I."/>
            <person name="Morin E."/>
            <person name="Murat C."/>
            <person name="Nagy L.G."/>
            <person name="Nolan M."/>
            <person name="Ohm R.A."/>
            <person name="Patyshakuliyeva A."/>
            <person name="Rokas A."/>
            <person name="Ruiz-Duenas F.J."/>
            <person name="Sabat G."/>
            <person name="Salamov A."/>
            <person name="Samejima M."/>
            <person name="Schmutz J."/>
            <person name="Slot J.C."/>
            <person name="St John F."/>
            <person name="Stenlid J."/>
            <person name="Sun H."/>
            <person name="Sun S."/>
            <person name="Syed K."/>
            <person name="Tsang A."/>
            <person name="Wiebenga A."/>
            <person name="Young D."/>
            <person name="Pisabarro A."/>
            <person name="Eastwood D.C."/>
            <person name="Martin F."/>
            <person name="Cullen D."/>
            <person name="Grigoriev I.V."/>
            <person name="Hibbett D.S."/>
        </authorList>
    </citation>
    <scope>NUCLEOTIDE SEQUENCE [LARGE SCALE GENOMIC DNA]</scope>
    <source>
        <strain evidence="2">TFB10046</strain>
    </source>
</reference>
<dbReference type="Proteomes" id="UP000006514">
    <property type="component" value="Unassembled WGS sequence"/>
</dbReference>